<dbReference type="Pfam" id="PF13377">
    <property type="entry name" value="Peripla_BP_3"/>
    <property type="match status" value="1"/>
</dbReference>
<dbReference type="PROSITE" id="PS00356">
    <property type="entry name" value="HTH_LACI_1"/>
    <property type="match status" value="1"/>
</dbReference>
<dbReference type="RefSeq" id="WP_284302451.1">
    <property type="nucleotide sequence ID" value="NZ_BSUO01000001.1"/>
</dbReference>
<keyword evidence="7" id="KW-1185">Reference proteome</keyword>
<keyword evidence="3" id="KW-0804">Transcription</keyword>
<dbReference type="InterPro" id="IPR028082">
    <property type="entry name" value="Peripla_BP_I"/>
</dbReference>
<dbReference type="EMBL" id="BSUO01000001">
    <property type="protein sequence ID" value="GMA38381.1"/>
    <property type="molecule type" value="Genomic_DNA"/>
</dbReference>
<evidence type="ECO:0000313" key="7">
    <source>
        <dbReference type="Proteomes" id="UP001157126"/>
    </source>
</evidence>
<dbReference type="SUPFAM" id="SSF47413">
    <property type="entry name" value="lambda repressor-like DNA-binding domains"/>
    <property type="match status" value="1"/>
</dbReference>
<keyword evidence="1" id="KW-0805">Transcription regulation</keyword>
<dbReference type="PANTHER" id="PTHR30146:SF109">
    <property type="entry name" value="HTH-TYPE TRANSCRIPTIONAL REGULATOR GALS"/>
    <property type="match status" value="1"/>
</dbReference>
<evidence type="ECO:0000256" key="3">
    <source>
        <dbReference type="ARBA" id="ARBA00023163"/>
    </source>
</evidence>
<evidence type="ECO:0000256" key="4">
    <source>
        <dbReference type="SAM" id="MobiDB-lite"/>
    </source>
</evidence>
<sequence length="335" mass="35561">MSVPAARRPTLKDVAHAAGVSLKTASRVVNGVDSVDAAMASRVRAACARLGYQRNGSAADLRGGVSSTIGLIIRDITNPFYAAIAAGAMAAADERHLVVLAASSEGRVGHEQLLLDRLLDRRPSGMIVTPADVDHVPTGTEQSRFVPFVTVDTDWPDLPFDHVSLDNDGGMTRLVDTAISAGFRDFALIVDSFQLRTMWLRREAAHAALRRHGLDVAPGQEMIGAHTIDDAAAVMGDLLSRGHRPDAVLCGNNRIALGVASTVVAAGLTTAIVCFDEFPLADALPVDVIAAEFDPRDLGRTAVELLLSRLEDPDAPPRRVALPTTLNHHTSGGRR</sequence>
<gene>
    <name evidence="6" type="primary">lacI_1</name>
    <name evidence="6" type="ORF">GCM10025883_04260</name>
</gene>
<dbReference type="InterPro" id="IPR000843">
    <property type="entry name" value="HTH_LacI"/>
</dbReference>
<dbReference type="PROSITE" id="PS50932">
    <property type="entry name" value="HTH_LACI_2"/>
    <property type="match status" value="1"/>
</dbReference>
<feature type="compositionally biased region" description="Polar residues" evidence="4">
    <location>
        <begin position="324"/>
        <end position="335"/>
    </location>
</feature>
<feature type="domain" description="HTH lacI-type" evidence="5">
    <location>
        <begin position="9"/>
        <end position="63"/>
    </location>
</feature>
<dbReference type="Gene3D" id="3.40.50.2300">
    <property type="match status" value="2"/>
</dbReference>
<feature type="region of interest" description="Disordered" evidence="4">
    <location>
        <begin position="314"/>
        <end position="335"/>
    </location>
</feature>
<proteinExistence type="predicted"/>
<name>A0ABQ6IKV2_9MICO</name>
<accession>A0ABQ6IKV2</accession>
<dbReference type="InterPro" id="IPR046335">
    <property type="entry name" value="LacI/GalR-like_sensor"/>
</dbReference>
<comment type="caution">
    <text evidence="6">The sequence shown here is derived from an EMBL/GenBank/DDBJ whole genome shotgun (WGS) entry which is preliminary data.</text>
</comment>
<dbReference type="PANTHER" id="PTHR30146">
    <property type="entry name" value="LACI-RELATED TRANSCRIPTIONAL REPRESSOR"/>
    <property type="match status" value="1"/>
</dbReference>
<evidence type="ECO:0000256" key="1">
    <source>
        <dbReference type="ARBA" id="ARBA00023015"/>
    </source>
</evidence>
<evidence type="ECO:0000259" key="5">
    <source>
        <dbReference type="PROSITE" id="PS50932"/>
    </source>
</evidence>
<keyword evidence="2" id="KW-0238">DNA-binding</keyword>
<evidence type="ECO:0000313" key="6">
    <source>
        <dbReference type="EMBL" id="GMA38381.1"/>
    </source>
</evidence>
<organism evidence="6 7">
    <name type="scientific">Mobilicoccus caccae</name>
    <dbReference type="NCBI Taxonomy" id="1859295"/>
    <lineage>
        <taxon>Bacteria</taxon>
        <taxon>Bacillati</taxon>
        <taxon>Actinomycetota</taxon>
        <taxon>Actinomycetes</taxon>
        <taxon>Micrococcales</taxon>
        <taxon>Dermatophilaceae</taxon>
        <taxon>Mobilicoccus</taxon>
    </lineage>
</organism>
<dbReference type="SMART" id="SM00354">
    <property type="entry name" value="HTH_LACI"/>
    <property type="match status" value="1"/>
</dbReference>
<dbReference type="InterPro" id="IPR010982">
    <property type="entry name" value="Lambda_DNA-bd_dom_sf"/>
</dbReference>
<dbReference type="Proteomes" id="UP001157126">
    <property type="component" value="Unassembled WGS sequence"/>
</dbReference>
<dbReference type="PRINTS" id="PR00036">
    <property type="entry name" value="HTHLACI"/>
</dbReference>
<dbReference type="CDD" id="cd01392">
    <property type="entry name" value="HTH_LacI"/>
    <property type="match status" value="1"/>
</dbReference>
<dbReference type="CDD" id="cd06267">
    <property type="entry name" value="PBP1_LacI_sugar_binding-like"/>
    <property type="match status" value="1"/>
</dbReference>
<dbReference type="Gene3D" id="1.10.260.40">
    <property type="entry name" value="lambda repressor-like DNA-binding domains"/>
    <property type="match status" value="1"/>
</dbReference>
<protein>
    <submittedName>
        <fullName evidence="6">LacI family transcriptional regulator</fullName>
    </submittedName>
</protein>
<dbReference type="SUPFAM" id="SSF53822">
    <property type="entry name" value="Periplasmic binding protein-like I"/>
    <property type="match status" value="1"/>
</dbReference>
<reference evidence="7" key="1">
    <citation type="journal article" date="2019" name="Int. J. Syst. Evol. Microbiol.">
        <title>The Global Catalogue of Microorganisms (GCM) 10K type strain sequencing project: providing services to taxonomists for standard genome sequencing and annotation.</title>
        <authorList>
            <consortium name="The Broad Institute Genomics Platform"/>
            <consortium name="The Broad Institute Genome Sequencing Center for Infectious Disease"/>
            <person name="Wu L."/>
            <person name="Ma J."/>
        </authorList>
    </citation>
    <scope>NUCLEOTIDE SEQUENCE [LARGE SCALE GENOMIC DNA]</scope>
    <source>
        <strain evidence="7">NBRC 113072</strain>
    </source>
</reference>
<evidence type="ECO:0000256" key="2">
    <source>
        <dbReference type="ARBA" id="ARBA00023125"/>
    </source>
</evidence>
<dbReference type="Pfam" id="PF00356">
    <property type="entry name" value="LacI"/>
    <property type="match status" value="1"/>
</dbReference>